<evidence type="ECO:0000313" key="5">
    <source>
        <dbReference type="Proteomes" id="UP000634780"/>
    </source>
</evidence>
<dbReference type="EMBL" id="JAEKOZ010000001">
    <property type="protein sequence ID" value="MBJ3806078.1"/>
    <property type="molecule type" value="Genomic_DNA"/>
</dbReference>
<dbReference type="Proteomes" id="UP000634780">
    <property type="component" value="Unassembled WGS sequence"/>
</dbReference>
<evidence type="ECO:0000259" key="3">
    <source>
        <dbReference type="PROSITE" id="PS51186"/>
    </source>
</evidence>
<protein>
    <submittedName>
        <fullName evidence="4">GNAT family N-acetyltransferase</fullName>
    </submittedName>
</protein>
<dbReference type="Pfam" id="PF00583">
    <property type="entry name" value="Acetyltransf_1"/>
    <property type="match status" value="1"/>
</dbReference>
<evidence type="ECO:0000256" key="1">
    <source>
        <dbReference type="ARBA" id="ARBA00022679"/>
    </source>
</evidence>
<keyword evidence="2" id="KW-0012">Acyltransferase</keyword>
<dbReference type="InterPro" id="IPR050832">
    <property type="entry name" value="Bact_Acetyltransf"/>
</dbReference>
<keyword evidence="1" id="KW-0808">Transferase</keyword>
<dbReference type="PANTHER" id="PTHR43877">
    <property type="entry name" value="AMINOALKYLPHOSPHONATE N-ACETYLTRANSFERASE-RELATED-RELATED"/>
    <property type="match status" value="1"/>
</dbReference>
<reference evidence="4 5" key="1">
    <citation type="submission" date="2020-12" db="EMBL/GenBank/DDBJ databases">
        <title>Streptomyces typhae sp. nov., a novel endophytic actinomycete isolated from the root of cattail pollen (Typha angustifolia L.).</title>
        <authorList>
            <person name="Peng C."/>
            <person name="Liu C."/>
        </authorList>
    </citation>
    <scope>NUCLEOTIDE SEQUENCE [LARGE SCALE GENOMIC DNA]</scope>
    <source>
        <strain evidence="4 5">JCM 4753</strain>
    </source>
</reference>
<dbReference type="SUPFAM" id="SSF55729">
    <property type="entry name" value="Acyl-CoA N-acyltransferases (Nat)"/>
    <property type="match status" value="1"/>
</dbReference>
<dbReference type="InterPro" id="IPR016181">
    <property type="entry name" value="Acyl_CoA_acyltransferase"/>
</dbReference>
<dbReference type="CDD" id="cd04301">
    <property type="entry name" value="NAT_SF"/>
    <property type="match status" value="1"/>
</dbReference>
<name>A0ABS0WYV5_9ACTN</name>
<evidence type="ECO:0000313" key="4">
    <source>
        <dbReference type="EMBL" id="MBJ3806078.1"/>
    </source>
</evidence>
<dbReference type="InterPro" id="IPR000182">
    <property type="entry name" value="GNAT_dom"/>
</dbReference>
<accession>A0ABS0WYV5</accession>
<proteinExistence type="predicted"/>
<keyword evidence="5" id="KW-1185">Reference proteome</keyword>
<dbReference type="RefSeq" id="WP_190120222.1">
    <property type="nucleotide sequence ID" value="NZ_BMVR01000022.1"/>
</dbReference>
<dbReference type="PANTHER" id="PTHR43877:SF2">
    <property type="entry name" value="AMINOALKYLPHOSPHONATE N-ACETYLTRANSFERASE-RELATED"/>
    <property type="match status" value="1"/>
</dbReference>
<gene>
    <name evidence="4" type="ORF">JGB26_02900</name>
</gene>
<organism evidence="4 5">
    <name type="scientific">Streptomyces flavofungini</name>
    <dbReference type="NCBI Taxonomy" id="68200"/>
    <lineage>
        <taxon>Bacteria</taxon>
        <taxon>Bacillati</taxon>
        <taxon>Actinomycetota</taxon>
        <taxon>Actinomycetes</taxon>
        <taxon>Kitasatosporales</taxon>
        <taxon>Streptomycetaceae</taxon>
        <taxon>Streptomyces</taxon>
    </lineage>
</organism>
<evidence type="ECO:0000256" key="2">
    <source>
        <dbReference type="ARBA" id="ARBA00023315"/>
    </source>
</evidence>
<sequence>MSDRRKGAVDLLVRRRVPADLDACVRVLADVHDSDGYPTNWPADPAGWLTPSGLLGAWTAAADGDVVGHIALCAPGADDVAPRMWGARDGSPVRRTAVVSRLFVGPGARGRGIGAVLLDRVAGAARERGLWPVLDVVASDAGAVALYERAGWELLGVGEQRWSARQTVRVRCYAAPGAVPRVGSAGSGSE</sequence>
<dbReference type="PROSITE" id="PS51186">
    <property type="entry name" value="GNAT"/>
    <property type="match status" value="1"/>
</dbReference>
<dbReference type="Gene3D" id="3.40.630.30">
    <property type="match status" value="1"/>
</dbReference>
<comment type="caution">
    <text evidence="4">The sequence shown here is derived from an EMBL/GenBank/DDBJ whole genome shotgun (WGS) entry which is preliminary data.</text>
</comment>
<feature type="domain" description="N-acetyltransferase" evidence="3">
    <location>
        <begin position="11"/>
        <end position="175"/>
    </location>
</feature>